<sequence length="110" mass="13076">MARTNYQRGYEIERKIVHQLTDQGYLVLRSAGSHSKIDVLGISKQRIVAVQSKRTKKFTPSVYKKEIQQIQEILQEYELGEKIDFEFWVWVDREGFRKWKVTDEVVKEVA</sequence>
<dbReference type="Gene3D" id="3.40.1350.10">
    <property type="match status" value="1"/>
</dbReference>
<dbReference type="GO" id="GO:0003676">
    <property type="term" value="F:nucleic acid binding"/>
    <property type="evidence" value="ECO:0007669"/>
    <property type="project" value="InterPro"/>
</dbReference>
<dbReference type="AlphaFoldDB" id="A0A5Q2N1I0"/>
<dbReference type="InterPro" id="IPR011856">
    <property type="entry name" value="tRNA_endonuc-like_dom_sf"/>
</dbReference>
<organism evidence="2 3">
    <name type="scientific">Heliorestis convoluta</name>
    <dbReference type="NCBI Taxonomy" id="356322"/>
    <lineage>
        <taxon>Bacteria</taxon>
        <taxon>Bacillati</taxon>
        <taxon>Bacillota</taxon>
        <taxon>Clostridia</taxon>
        <taxon>Eubacteriales</taxon>
        <taxon>Heliobacteriaceae</taxon>
        <taxon>Heliorestis</taxon>
    </lineage>
</organism>
<protein>
    <submittedName>
        <fullName evidence="2">Holliday junction resolvase</fullName>
        <ecNumber evidence="2">3.1.-.-</ecNumber>
    </submittedName>
</protein>
<dbReference type="InterPro" id="IPR011335">
    <property type="entry name" value="Restrct_endonuc-II-like"/>
</dbReference>
<dbReference type="GO" id="GO:0008821">
    <property type="term" value="F:crossover junction DNA endonuclease activity"/>
    <property type="evidence" value="ECO:0007669"/>
    <property type="project" value="UniProtKB-EC"/>
</dbReference>
<keyword evidence="2" id="KW-0378">Hydrolase</keyword>
<dbReference type="RefSeq" id="WP_153725005.1">
    <property type="nucleotide sequence ID" value="NZ_CP045875.1"/>
</dbReference>
<dbReference type="EC" id="3.1.-.-" evidence="2"/>
<gene>
    <name evidence="2" type="ORF">FTV88_1573</name>
</gene>
<dbReference type="KEGG" id="hcv:FTV88_1573"/>
<evidence type="ECO:0000313" key="3">
    <source>
        <dbReference type="Proteomes" id="UP000366051"/>
    </source>
</evidence>
<dbReference type="SUPFAM" id="SSF52980">
    <property type="entry name" value="Restriction endonuclease-like"/>
    <property type="match status" value="1"/>
</dbReference>
<dbReference type="Proteomes" id="UP000366051">
    <property type="component" value="Chromosome"/>
</dbReference>
<comment type="catalytic activity">
    <reaction evidence="1">
        <text>Endonucleolytic cleavage at a junction such as a reciprocal single-stranded crossover between two homologous DNA duplexes (Holliday junction).</text>
        <dbReference type="EC" id="3.1.21.10"/>
    </reaction>
</comment>
<dbReference type="OrthoDB" id="2082913at2"/>
<reference evidence="3" key="1">
    <citation type="submission" date="2019-11" db="EMBL/GenBank/DDBJ databases">
        <title>Genome sequence of Heliorestis convoluta strain HH, an alkaliphilic and minimalistic phototrophic bacterium from a soda lake in Egypt.</title>
        <authorList>
            <person name="Dewey E.D."/>
            <person name="Stokes L.M."/>
            <person name="Burchell B.M."/>
            <person name="Shaffer K.N."/>
            <person name="Huntington A.M."/>
            <person name="Baker J.M."/>
            <person name="Nadendla S."/>
            <person name="Giglio M.G."/>
            <person name="Touchman J.W."/>
            <person name="Blankenship R.E."/>
            <person name="Madigan M.T."/>
            <person name="Sattley W.M."/>
        </authorList>
    </citation>
    <scope>NUCLEOTIDE SEQUENCE [LARGE SCALE GENOMIC DNA]</scope>
    <source>
        <strain evidence="3">HH</strain>
    </source>
</reference>
<accession>A0A5Q2N1I0</accession>
<dbReference type="Pfam" id="PF01870">
    <property type="entry name" value="Hjc"/>
    <property type="match status" value="1"/>
</dbReference>
<evidence type="ECO:0000256" key="1">
    <source>
        <dbReference type="ARBA" id="ARBA00029354"/>
    </source>
</evidence>
<dbReference type="EMBL" id="CP045875">
    <property type="protein sequence ID" value="QGG47673.1"/>
    <property type="molecule type" value="Genomic_DNA"/>
</dbReference>
<name>A0A5Q2N1I0_9FIRM</name>
<proteinExistence type="predicted"/>
<keyword evidence="3" id="KW-1185">Reference proteome</keyword>
<evidence type="ECO:0000313" key="2">
    <source>
        <dbReference type="EMBL" id="QGG47673.1"/>
    </source>
</evidence>
<dbReference type="InterPro" id="IPR002732">
    <property type="entry name" value="Hjc"/>
</dbReference>